<reference evidence="2" key="1">
    <citation type="journal article" date="2014" name="Proc. Natl. Acad. Sci. U.S.A.">
        <title>Extensive sampling of basidiomycete genomes demonstrates inadequacy of the white-rot/brown-rot paradigm for wood decay fungi.</title>
        <authorList>
            <person name="Riley R."/>
            <person name="Salamov A.A."/>
            <person name="Brown D.W."/>
            <person name="Nagy L.G."/>
            <person name="Floudas D."/>
            <person name="Held B.W."/>
            <person name="Levasseur A."/>
            <person name="Lombard V."/>
            <person name="Morin E."/>
            <person name="Otillar R."/>
            <person name="Lindquist E.A."/>
            <person name="Sun H."/>
            <person name="LaButti K.M."/>
            <person name="Schmutz J."/>
            <person name="Jabbour D."/>
            <person name="Luo H."/>
            <person name="Baker S.E."/>
            <person name="Pisabarro A.G."/>
            <person name="Walton J.D."/>
            <person name="Blanchette R.A."/>
            <person name="Henrissat B."/>
            <person name="Martin F."/>
            <person name="Cullen D."/>
            <person name="Hibbett D.S."/>
            <person name="Grigoriev I.V."/>
        </authorList>
    </citation>
    <scope>NUCLEOTIDE SEQUENCE [LARGE SCALE GENOMIC DNA]</scope>
    <source>
        <strain evidence="2">CBS 339.88</strain>
    </source>
</reference>
<organism evidence="1 2">
    <name type="scientific">Galerina marginata (strain CBS 339.88)</name>
    <dbReference type="NCBI Taxonomy" id="685588"/>
    <lineage>
        <taxon>Eukaryota</taxon>
        <taxon>Fungi</taxon>
        <taxon>Dikarya</taxon>
        <taxon>Basidiomycota</taxon>
        <taxon>Agaricomycotina</taxon>
        <taxon>Agaricomycetes</taxon>
        <taxon>Agaricomycetidae</taxon>
        <taxon>Agaricales</taxon>
        <taxon>Agaricineae</taxon>
        <taxon>Strophariaceae</taxon>
        <taxon>Galerina</taxon>
    </lineage>
</organism>
<sequence length="313" mass="35842">QASLTMFRDRDEKIPVITCSDQAWSDDPSWVGIGGDPSFVSIHADISKAYPRDNWPSRLKGSAGEFLDLEYAAEPDWYNHDWHWEGYGPSLTIDPSIPSQATSWYTEMTAPFPLTPSYGFFSVDKDHQDLCTTTFNKIDSLVKEITKCDLFPVGSPQPSPFDISILSNRFESQSALQDAGAESRRAVLSRLGFLSWWILSIPKWRTSLPAEAVSELEHLGLRNTPKRGFLIDFEECWQEINVPHLVKCGVPFYYRWTQALRLQHRFTKLDPRLILSLGEEERETFTIEDVGEYDVEATLALAERFDDYFQPLD</sequence>
<dbReference type="OrthoDB" id="3066876at2759"/>
<accession>A0A067SK69</accession>
<keyword evidence="2" id="KW-1185">Reference proteome</keyword>
<dbReference type="EMBL" id="KL142417">
    <property type="protein sequence ID" value="KDR67158.1"/>
    <property type="molecule type" value="Genomic_DNA"/>
</dbReference>
<dbReference type="HOGENOM" id="CLU_919949_0_0_1"/>
<feature type="non-terminal residue" evidence="1">
    <location>
        <position position="1"/>
    </location>
</feature>
<dbReference type="AlphaFoldDB" id="A0A067SK69"/>
<evidence type="ECO:0000313" key="2">
    <source>
        <dbReference type="Proteomes" id="UP000027222"/>
    </source>
</evidence>
<dbReference type="Proteomes" id="UP000027222">
    <property type="component" value="Unassembled WGS sequence"/>
</dbReference>
<gene>
    <name evidence="1" type="ORF">GALMADRAFT_51104</name>
</gene>
<proteinExistence type="predicted"/>
<protein>
    <submittedName>
        <fullName evidence="1">Uncharacterized protein</fullName>
    </submittedName>
</protein>
<name>A0A067SK69_GALM3</name>
<feature type="non-terminal residue" evidence="1">
    <location>
        <position position="313"/>
    </location>
</feature>
<evidence type="ECO:0000313" key="1">
    <source>
        <dbReference type="EMBL" id="KDR67158.1"/>
    </source>
</evidence>